<evidence type="ECO:0000313" key="4">
    <source>
        <dbReference type="Proteomes" id="UP001446205"/>
    </source>
</evidence>
<feature type="compositionally biased region" description="Basic and acidic residues" evidence="1">
    <location>
        <begin position="158"/>
        <end position="170"/>
    </location>
</feature>
<sequence>MTKTVIGLFDDRRMAEKVVKDLTDAGFARDDISLVARDEQSGSIQETADDSSHESKGAHIAKDAAGGAVIGGLGGLVVGLASLALPGVGGIIAAGPIAATLTGAGIGAVAGGLVGALTDVGVPEEHAHSYAEGVRRGGTLVMVKTADDRAEEAADILDRHGAADIEERSAQWRQGGWTPGSSADTGTRVSSAGIGSGMTSGAATGATPGMSGGTTPDISRTGSTTSGQRFAGSGTAGQSGMAADADRSGRGTASGQGISGAERSASGMAGAREDQVIPVVEEDLQIDKRAVQRGGVRVYTHATERPVTEQVQLRDEEVKVQRRPVDRPASEADLRAFQEGSIEVTETDEVLVVAKEARVVEEVEVSKTAHMHTETIQDTVRGTDVSVEPLAAGAADDFEIHADEFRTDYQNRYSNRGMSYEQLSPAYRYGYHLGMDQRYRGGDWDRVEADARRDWEQQHQHEGPWERFKDAVRYGWDRARTPHHH</sequence>
<evidence type="ECO:0000259" key="2">
    <source>
        <dbReference type="Pfam" id="PF09557"/>
    </source>
</evidence>
<evidence type="ECO:0000313" key="3">
    <source>
        <dbReference type="EMBL" id="MEK8089416.1"/>
    </source>
</evidence>
<dbReference type="InterPro" id="IPR019060">
    <property type="entry name" value="DUF2382"/>
</dbReference>
<accession>A0ABU9D8W9</accession>
<keyword evidence="4" id="KW-1185">Reference proteome</keyword>
<feature type="compositionally biased region" description="Polar residues" evidence="1">
    <location>
        <begin position="179"/>
        <end position="189"/>
    </location>
</feature>
<evidence type="ECO:0000256" key="1">
    <source>
        <dbReference type="SAM" id="MobiDB-lite"/>
    </source>
</evidence>
<feature type="region of interest" description="Disordered" evidence="1">
    <location>
        <begin position="38"/>
        <end position="58"/>
    </location>
</feature>
<dbReference type="Proteomes" id="UP001446205">
    <property type="component" value="Unassembled WGS sequence"/>
</dbReference>
<comment type="caution">
    <text evidence="3">The sequence shown here is derived from an EMBL/GenBank/DDBJ whole genome shotgun (WGS) entry which is preliminary data.</text>
</comment>
<feature type="domain" description="DUF2382" evidence="2">
    <location>
        <begin position="277"/>
        <end position="387"/>
    </location>
</feature>
<proteinExistence type="predicted"/>
<dbReference type="EMBL" id="JBBPCO010000005">
    <property type="protein sequence ID" value="MEK8089416.1"/>
    <property type="molecule type" value="Genomic_DNA"/>
</dbReference>
<dbReference type="InterPro" id="IPR052948">
    <property type="entry name" value="Low_temp-induced_all0457"/>
</dbReference>
<dbReference type="PANTHER" id="PTHR36109">
    <property type="entry name" value="MEMBRANE PROTEIN-RELATED"/>
    <property type="match status" value="1"/>
</dbReference>
<feature type="region of interest" description="Disordered" evidence="1">
    <location>
        <begin position="158"/>
        <end position="273"/>
    </location>
</feature>
<organism evidence="3 4">
    <name type="scientific">Thermithiobacillus plumbiphilus</name>
    <dbReference type="NCBI Taxonomy" id="1729899"/>
    <lineage>
        <taxon>Bacteria</taxon>
        <taxon>Pseudomonadati</taxon>
        <taxon>Pseudomonadota</taxon>
        <taxon>Acidithiobacillia</taxon>
        <taxon>Acidithiobacillales</taxon>
        <taxon>Thermithiobacillaceae</taxon>
        <taxon>Thermithiobacillus</taxon>
    </lineage>
</organism>
<name>A0ABU9D8W9_9PROT</name>
<dbReference type="Pfam" id="PF09557">
    <property type="entry name" value="DUF2382"/>
    <property type="match status" value="1"/>
</dbReference>
<dbReference type="PANTHER" id="PTHR36109:SF2">
    <property type="entry name" value="MEMBRANE PROTEIN"/>
    <property type="match status" value="1"/>
</dbReference>
<reference evidence="3 4" key="1">
    <citation type="submission" date="2024-04" db="EMBL/GenBank/DDBJ databases">
        <authorList>
            <person name="Abashina T."/>
            <person name="Shaikin A."/>
        </authorList>
    </citation>
    <scope>NUCLEOTIDE SEQUENCE [LARGE SCALE GENOMIC DNA]</scope>
    <source>
        <strain evidence="3 4">AAFK</strain>
    </source>
</reference>
<feature type="compositionally biased region" description="Polar residues" evidence="1">
    <location>
        <begin position="217"/>
        <end position="228"/>
    </location>
</feature>
<feature type="compositionally biased region" description="Low complexity" evidence="1">
    <location>
        <begin position="190"/>
        <end position="216"/>
    </location>
</feature>
<dbReference type="RefSeq" id="WP_341370475.1">
    <property type="nucleotide sequence ID" value="NZ_JBBPCO010000005.1"/>
</dbReference>
<protein>
    <submittedName>
        <fullName evidence="3">DUF2382 domain-containing protein</fullName>
    </submittedName>
</protein>
<gene>
    <name evidence="3" type="ORF">WOB96_06510</name>
</gene>